<dbReference type="AlphaFoldDB" id="A0A955L0V2"/>
<accession>A0A955L0V2</accession>
<gene>
    <name evidence="2" type="ORF">KC675_01645</name>
</gene>
<evidence type="ECO:0000313" key="3">
    <source>
        <dbReference type="Proteomes" id="UP000745577"/>
    </source>
</evidence>
<feature type="domain" description="DUF1653" evidence="1">
    <location>
        <begin position="7"/>
        <end position="69"/>
    </location>
</feature>
<dbReference type="Gene3D" id="2.30.30.320">
    <property type="entry name" value="DUF1653-like domain"/>
    <property type="match status" value="1"/>
</dbReference>
<dbReference type="InterPro" id="IPR023387">
    <property type="entry name" value="DUF1653-like_dom"/>
</dbReference>
<organism evidence="2 3">
    <name type="scientific">Candidatus Dojkabacteria bacterium</name>
    <dbReference type="NCBI Taxonomy" id="2099670"/>
    <lineage>
        <taxon>Bacteria</taxon>
        <taxon>Candidatus Dojkabacteria</taxon>
    </lineage>
</organism>
<reference evidence="2" key="1">
    <citation type="submission" date="2020-04" db="EMBL/GenBank/DDBJ databases">
        <authorList>
            <person name="Zhang T."/>
        </authorList>
    </citation>
    <scope>NUCLEOTIDE SEQUENCE</scope>
    <source>
        <strain evidence="2">HKST-UBA15</strain>
    </source>
</reference>
<protein>
    <submittedName>
        <fullName evidence="2">DUF1653 domain-containing protein</fullName>
    </submittedName>
</protein>
<dbReference type="Proteomes" id="UP000745577">
    <property type="component" value="Unassembled WGS sequence"/>
</dbReference>
<dbReference type="InterPro" id="IPR037135">
    <property type="entry name" value="DUF1653-like_dom_sf"/>
</dbReference>
<comment type="caution">
    <text evidence="2">The sequence shown here is derived from an EMBL/GenBank/DDBJ whole genome shotgun (WGS) entry which is preliminary data.</text>
</comment>
<dbReference type="EMBL" id="JAGQLL010000016">
    <property type="protein sequence ID" value="MCA9379861.1"/>
    <property type="molecule type" value="Genomic_DNA"/>
</dbReference>
<proteinExistence type="predicted"/>
<name>A0A955L0V2_9BACT</name>
<evidence type="ECO:0000313" key="2">
    <source>
        <dbReference type="EMBL" id="MCA9379861.1"/>
    </source>
</evidence>
<dbReference type="Pfam" id="PF07866">
    <property type="entry name" value="DUF1653"/>
    <property type="match status" value="1"/>
</dbReference>
<reference evidence="2" key="2">
    <citation type="journal article" date="2021" name="Microbiome">
        <title>Successional dynamics and alternative stable states in a saline activated sludge microbial community over 9 years.</title>
        <authorList>
            <person name="Wang Y."/>
            <person name="Ye J."/>
            <person name="Ju F."/>
            <person name="Liu L."/>
            <person name="Boyd J.A."/>
            <person name="Deng Y."/>
            <person name="Parks D.H."/>
            <person name="Jiang X."/>
            <person name="Yin X."/>
            <person name="Woodcroft B.J."/>
            <person name="Tyson G.W."/>
            <person name="Hugenholtz P."/>
            <person name="Polz M.F."/>
            <person name="Zhang T."/>
        </authorList>
    </citation>
    <scope>NUCLEOTIDE SEQUENCE</scope>
    <source>
        <strain evidence="2">HKST-UBA15</strain>
    </source>
</reference>
<evidence type="ECO:0000259" key="1">
    <source>
        <dbReference type="Pfam" id="PF07866"/>
    </source>
</evidence>
<sequence length="74" mass="8783">MKKFVPGYYRHVKGKKYLALGIAKHSETLEPLVVYISLYENETSQMWLRPLEMFMDDVEVNGKKVPRFKFISEK</sequence>